<dbReference type="Gene3D" id="1.25.40.10">
    <property type="entry name" value="Tetratricopeptide repeat domain"/>
    <property type="match status" value="4"/>
</dbReference>
<dbReference type="InterPro" id="IPR011990">
    <property type="entry name" value="TPR-like_helical_dom_sf"/>
</dbReference>
<keyword evidence="2" id="KW-0677">Repeat</keyword>
<evidence type="ECO:0000313" key="5">
    <source>
        <dbReference type="EMBL" id="KAL0425470.1"/>
    </source>
</evidence>
<sequence length="683" mass="78217">MGSKSMMKWPKQITSCFVERLICSEKDLDKAISIFDAATAEYSNGFRHDHNTFGLMIRRLLSVNKFVLAEDMLVRMKQEKCDMSEDIFLSIYRAYDRDHKPLEVLRAFGKMKEYKCEPTIKSYVTVFSILVDESQLKMAFKFYRYMREKGIPASVASLNVLIKALCKSSGTLDSAFRIFHEMPKHGHTPDSYTYGTLINGLCRAGRTLEAKELLIDMEANGCSPSVITYSCLIHGFCQSNKLEDAMELLKDMKSKGIEPNVYTYSSLIDGFCKNGHSLQAMELLERMIRKRLVPNSIIYSSLIYGFCKEGKLHEAIQILDHMKLQYLKPDAGLYSKITNGFCEINKFWEAANFLDEMVLSGITPNRLTWDLHVRVHNRVIQGLCSKGHPNQAFQLYLGLRTRGISVETNTFESLIQCFCKRGDLHKAGRIMNEMVIDGCIPDVETWNAMLDAFWDRKKVREAAELLLAKLMDEFQNTAPSRTYMWWMEDGPILGVEFYELAPGAFGAPIVPAEQQDRYRSSYDTKLYGQYDASSAGPHEAVESKIRADTYGHVAPAYLYDAPVDGPTTKSLSNMHGNAHVAREHGVEGQAKSMDVYSQPGRQMQFSVSPRNTDFMTHNEDNLHMERKRKSDEARIAREVQAHEKKIRKELEKQDLLRRKREEQMRKEMETQTVKEEGRTADDP</sequence>
<accession>A0AAW2V6R7</accession>
<protein>
    <submittedName>
        <fullName evidence="5">Pentatricopeptide repeat-containing protein</fullName>
    </submittedName>
</protein>
<dbReference type="AlphaFoldDB" id="A0AAW2V6R7"/>
<dbReference type="PROSITE" id="PS51375">
    <property type="entry name" value="PPR"/>
    <property type="match status" value="7"/>
</dbReference>
<dbReference type="NCBIfam" id="TIGR00756">
    <property type="entry name" value="PPR"/>
    <property type="match status" value="6"/>
</dbReference>
<feature type="repeat" description="PPR" evidence="3">
    <location>
        <begin position="407"/>
        <end position="441"/>
    </location>
</feature>
<reference evidence="5" key="1">
    <citation type="submission" date="2020-06" db="EMBL/GenBank/DDBJ databases">
        <authorList>
            <person name="Li T."/>
            <person name="Hu X."/>
            <person name="Zhang T."/>
            <person name="Song X."/>
            <person name="Zhang H."/>
            <person name="Dai N."/>
            <person name="Sheng W."/>
            <person name="Hou X."/>
            <person name="Wei L."/>
        </authorList>
    </citation>
    <scope>NUCLEOTIDE SEQUENCE</scope>
    <source>
        <strain evidence="5">G02</strain>
        <tissue evidence="5">Leaf</tissue>
    </source>
</reference>
<comment type="caution">
    <text evidence="5">The sequence shown here is derived from an EMBL/GenBank/DDBJ whole genome shotgun (WGS) entry which is preliminary data.</text>
</comment>
<feature type="region of interest" description="Disordered" evidence="4">
    <location>
        <begin position="657"/>
        <end position="683"/>
    </location>
</feature>
<dbReference type="PANTHER" id="PTHR47941">
    <property type="entry name" value="PENTATRICOPEPTIDE REPEAT-CONTAINING PROTEIN 3, MITOCHONDRIAL"/>
    <property type="match status" value="1"/>
</dbReference>
<comment type="similarity">
    <text evidence="1">Belongs to the PPR family. P subfamily.</text>
</comment>
<gene>
    <name evidence="5" type="ORF">Sradi_1081800</name>
</gene>
<proteinExistence type="inferred from homology"/>
<dbReference type="EMBL" id="JACGWJ010000004">
    <property type="protein sequence ID" value="KAL0425470.1"/>
    <property type="molecule type" value="Genomic_DNA"/>
</dbReference>
<evidence type="ECO:0000256" key="2">
    <source>
        <dbReference type="ARBA" id="ARBA00022737"/>
    </source>
</evidence>
<feature type="repeat" description="PPR" evidence="3">
    <location>
        <begin position="330"/>
        <end position="364"/>
    </location>
</feature>
<feature type="repeat" description="PPR" evidence="3">
    <location>
        <begin position="154"/>
        <end position="189"/>
    </location>
</feature>
<dbReference type="Pfam" id="PF12854">
    <property type="entry name" value="PPR_1"/>
    <property type="match status" value="1"/>
</dbReference>
<reference evidence="5" key="2">
    <citation type="journal article" date="2024" name="Plant">
        <title>Genomic evolution and insights into agronomic trait innovations of Sesamum species.</title>
        <authorList>
            <person name="Miao H."/>
            <person name="Wang L."/>
            <person name="Qu L."/>
            <person name="Liu H."/>
            <person name="Sun Y."/>
            <person name="Le M."/>
            <person name="Wang Q."/>
            <person name="Wei S."/>
            <person name="Zheng Y."/>
            <person name="Lin W."/>
            <person name="Duan Y."/>
            <person name="Cao H."/>
            <person name="Xiong S."/>
            <person name="Wang X."/>
            <person name="Wei L."/>
            <person name="Li C."/>
            <person name="Ma Q."/>
            <person name="Ju M."/>
            <person name="Zhao R."/>
            <person name="Li G."/>
            <person name="Mu C."/>
            <person name="Tian Q."/>
            <person name="Mei H."/>
            <person name="Zhang T."/>
            <person name="Gao T."/>
            <person name="Zhang H."/>
        </authorList>
    </citation>
    <scope>NUCLEOTIDE SEQUENCE</scope>
    <source>
        <strain evidence="5">G02</strain>
    </source>
</reference>
<organism evidence="5">
    <name type="scientific">Sesamum radiatum</name>
    <name type="common">Black benniseed</name>
    <dbReference type="NCBI Taxonomy" id="300843"/>
    <lineage>
        <taxon>Eukaryota</taxon>
        <taxon>Viridiplantae</taxon>
        <taxon>Streptophyta</taxon>
        <taxon>Embryophyta</taxon>
        <taxon>Tracheophyta</taxon>
        <taxon>Spermatophyta</taxon>
        <taxon>Magnoliopsida</taxon>
        <taxon>eudicotyledons</taxon>
        <taxon>Gunneridae</taxon>
        <taxon>Pentapetalae</taxon>
        <taxon>asterids</taxon>
        <taxon>lamiids</taxon>
        <taxon>Lamiales</taxon>
        <taxon>Pedaliaceae</taxon>
        <taxon>Sesamum</taxon>
    </lineage>
</organism>
<dbReference type="InterPro" id="IPR002885">
    <property type="entry name" value="PPR_rpt"/>
</dbReference>
<evidence type="ECO:0000256" key="4">
    <source>
        <dbReference type="SAM" id="MobiDB-lite"/>
    </source>
</evidence>
<dbReference type="Pfam" id="PF13041">
    <property type="entry name" value="PPR_2"/>
    <property type="match status" value="3"/>
</dbReference>
<feature type="repeat" description="PPR" evidence="3">
    <location>
        <begin position="260"/>
        <end position="294"/>
    </location>
</feature>
<feature type="repeat" description="PPR" evidence="3">
    <location>
        <begin position="190"/>
        <end position="224"/>
    </location>
</feature>
<dbReference type="Pfam" id="PF01535">
    <property type="entry name" value="PPR"/>
    <property type="match status" value="2"/>
</dbReference>
<evidence type="ECO:0000256" key="3">
    <source>
        <dbReference type="PROSITE-ProRule" id="PRU00708"/>
    </source>
</evidence>
<evidence type="ECO:0000256" key="1">
    <source>
        <dbReference type="ARBA" id="ARBA00007626"/>
    </source>
</evidence>
<feature type="repeat" description="PPR" evidence="3">
    <location>
        <begin position="295"/>
        <end position="329"/>
    </location>
</feature>
<name>A0AAW2V6R7_SESRA</name>
<feature type="repeat" description="PPR" evidence="3">
    <location>
        <begin position="225"/>
        <end position="259"/>
    </location>
</feature>